<dbReference type="Proteomes" id="UP001497497">
    <property type="component" value="Unassembled WGS sequence"/>
</dbReference>
<protein>
    <submittedName>
        <fullName evidence="1">Uncharacterized protein</fullName>
    </submittedName>
</protein>
<accession>A0AAV2HAW8</accession>
<proteinExistence type="predicted"/>
<dbReference type="AlphaFoldDB" id="A0AAV2HAW8"/>
<gene>
    <name evidence="1" type="ORF">GSLYS_00004662001</name>
</gene>
<comment type="caution">
    <text evidence="1">The sequence shown here is derived from an EMBL/GenBank/DDBJ whole genome shotgun (WGS) entry which is preliminary data.</text>
</comment>
<evidence type="ECO:0000313" key="2">
    <source>
        <dbReference type="Proteomes" id="UP001497497"/>
    </source>
</evidence>
<sequence>NFWSHFKVPRSKFTDSSKVISTSGELDKFQASKNESQENKIQSKINKCLPPISADSADPSTTHAVPTHTLLKQATSVTTIKHSPIGLTHAIKTSALSTDDMKKREEE</sequence>
<dbReference type="EMBL" id="CAXITT010000071">
    <property type="protein sequence ID" value="CAL1530537.1"/>
    <property type="molecule type" value="Genomic_DNA"/>
</dbReference>
<name>A0AAV2HAW8_LYMST</name>
<organism evidence="1 2">
    <name type="scientific">Lymnaea stagnalis</name>
    <name type="common">Great pond snail</name>
    <name type="synonym">Helix stagnalis</name>
    <dbReference type="NCBI Taxonomy" id="6523"/>
    <lineage>
        <taxon>Eukaryota</taxon>
        <taxon>Metazoa</taxon>
        <taxon>Spiralia</taxon>
        <taxon>Lophotrochozoa</taxon>
        <taxon>Mollusca</taxon>
        <taxon>Gastropoda</taxon>
        <taxon>Heterobranchia</taxon>
        <taxon>Euthyneura</taxon>
        <taxon>Panpulmonata</taxon>
        <taxon>Hygrophila</taxon>
        <taxon>Lymnaeoidea</taxon>
        <taxon>Lymnaeidae</taxon>
        <taxon>Lymnaea</taxon>
    </lineage>
</organism>
<keyword evidence="2" id="KW-1185">Reference proteome</keyword>
<feature type="non-terminal residue" evidence="1">
    <location>
        <position position="1"/>
    </location>
</feature>
<feature type="non-terminal residue" evidence="1">
    <location>
        <position position="107"/>
    </location>
</feature>
<evidence type="ECO:0000313" key="1">
    <source>
        <dbReference type="EMBL" id="CAL1530537.1"/>
    </source>
</evidence>
<reference evidence="1 2" key="1">
    <citation type="submission" date="2024-04" db="EMBL/GenBank/DDBJ databases">
        <authorList>
            <consortium name="Genoscope - CEA"/>
            <person name="William W."/>
        </authorList>
    </citation>
    <scope>NUCLEOTIDE SEQUENCE [LARGE SCALE GENOMIC DNA]</scope>
</reference>